<dbReference type="PRINTS" id="PR00237">
    <property type="entry name" value="GPCRRHODOPSN"/>
</dbReference>
<dbReference type="AlphaFoldDB" id="A0A6G1QTP9"/>
<dbReference type="Pfam" id="PF13853">
    <property type="entry name" value="7tm_4"/>
    <property type="match status" value="1"/>
</dbReference>
<keyword evidence="7" id="KW-0297">G-protein coupled receptor</keyword>
<dbReference type="GO" id="GO:0004984">
    <property type="term" value="F:olfactory receptor activity"/>
    <property type="evidence" value="ECO:0007669"/>
    <property type="project" value="InterPro"/>
</dbReference>
<keyword evidence="4 13" id="KW-0812">Transmembrane</keyword>
<evidence type="ECO:0000256" key="6">
    <source>
        <dbReference type="ARBA" id="ARBA00022989"/>
    </source>
</evidence>
<evidence type="ECO:0000313" key="16">
    <source>
        <dbReference type="Proteomes" id="UP000503349"/>
    </source>
</evidence>
<keyword evidence="6 13" id="KW-1133">Transmembrane helix</keyword>
<evidence type="ECO:0000256" key="7">
    <source>
        <dbReference type="ARBA" id="ARBA00023040"/>
    </source>
</evidence>
<keyword evidence="3" id="KW-0716">Sensory transduction</keyword>
<dbReference type="EMBL" id="CM015733">
    <property type="protein sequence ID" value="KAF3705456.1"/>
    <property type="molecule type" value="Genomic_DNA"/>
</dbReference>
<evidence type="ECO:0000256" key="13">
    <source>
        <dbReference type="SAM" id="Phobius"/>
    </source>
</evidence>
<evidence type="ECO:0000256" key="2">
    <source>
        <dbReference type="ARBA" id="ARBA00022475"/>
    </source>
</evidence>
<keyword evidence="8 13" id="KW-0472">Membrane</keyword>
<dbReference type="InterPro" id="IPR000276">
    <property type="entry name" value="GPCR_Rhodpsn"/>
</dbReference>
<feature type="transmembrane region" description="Helical" evidence="13">
    <location>
        <begin position="240"/>
        <end position="261"/>
    </location>
</feature>
<feature type="transmembrane region" description="Helical" evidence="13">
    <location>
        <begin position="102"/>
        <end position="121"/>
    </location>
</feature>
<sequence length="316" mass="35761">MENYTYNSLILQLEGLTVTDTNKYPIFISFLLTYVFILIANLGIVVLIWTERSLHQPMYLLFCNLSINDVMGNSLLIPRLLADILVPPSQRLIHYYECVVQAFTTHMFSTASHTVLMIMAFDRYVAICNPLQYTTIMTGKMVIELTVSAWVSSFVLVAILLSLTLRLSRCRTLITNPYCDNASLFKLSCEDVNINNVYGLTFTAVLLSASMGSIILTYSKITAACLANKSKSMNSKALKTCSTHLSLYLIMHMSGLVFVILHRFPQYSDYRKISAIIFHVVPGSLNPVIYGLQSQEIQKALANKFQFRTFTHHFNL</sequence>
<keyword evidence="2" id="KW-1003">Cell membrane</keyword>
<dbReference type="GO" id="GO:0005549">
    <property type="term" value="F:odorant binding"/>
    <property type="evidence" value="ECO:0007669"/>
    <property type="project" value="TreeGrafter"/>
</dbReference>
<evidence type="ECO:0000256" key="8">
    <source>
        <dbReference type="ARBA" id="ARBA00023136"/>
    </source>
</evidence>
<accession>A0A6G1QTP9</accession>
<evidence type="ECO:0000256" key="9">
    <source>
        <dbReference type="ARBA" id="ARBA00023157"/>
    </source>
</evidence>
<dbReference type="Gene3D" id="1.20.1070.10">
    <property type="entry name" value="Rhodopsin 7-helix transmembrane proteins"/>
    <property type="match status" value="1"/>
</dbReference>
<protein>
    <submittedName>
        <fullName evidence="15">Olfactory receptor 52K1 Olfactory receptor OR11-8</fullName>
    </submittedName>
</protein>
<name>A0A6G1QTP9_CHAAH</name>
<feature type="transmembrane region" description="Helical" evidence="13">
    <location>
        <begin position="142"/>
        <end position="163"/>
    </location>
</feature>
<dbReference type="InterPro" id="IPR000725">
    <property type="entry name" value="Olfact_rcpt"/>
</dbReference>
<dbReference type="PROSITE" id="PS50262">
    <property type="entry name" value="G_PROTEIN_RECEP_F1_2"/>
    <property type="match status" value="1"/>
</dbReference>
<evidence type="ECO:0000256" key="11">
    <source>
        <dbReference type="ARBA" id="ARBA00023180"/>
    </source>
</evidence>
<organism evidence="15 16">
    <name type="scientific">Channa argus</name>
    <name type="common">Northern snakehead</name>
    <name type="synonym">Ophicephalus argus</name>
    <dbReference type="NCBI Taxonomy" id="215402"/>
    <lineage>
        <taxon>Eukaryota</taxon>
        <taxon>Metazoa</taxon>
        <taxon>Chordata</taxon>
        <taxon>Craniata</taxon>
        <taxon>Vertebrata</taxon>
        <taxon>Euteleostomi</taxon>
        <taxon>Actinopterygii</taxon>
        <taxon>Neopterygii</taxon>
        <taxon>Teleostei</taxon>
        <taxon>Neoteleostei</taxon>
        <taxon>Acanthomorphata</taxon>
        <taxon>Anabantaria</taxon>
        <taxon>Anabantiformes</taxon>
        <taxon>Channoidei</taxon>
        <taxon>Channidae</taxon>
        <taxon>Channa</taxon>
    </lineage>
</organism>
<keyword evidence="11" id="KW-0325">Glycoprotein</keyword>
<evidence type="ECO:0000256" key="10">
    <source>
        <dbReference type="ARBA" id="ARBA00023170"/>
    </source>
</evidence>
<dbReference type="PRINTS" id="PR00245">
    <property type="entry name" value="OLFACTORYR"/>
</dbReference>
<keyword evidence="16" id="KW-1185">Reference proteome</keyword>
<keyword evidence="10 15" id="KW-0675">Receptor</keyword>
<keyword evidence="9" id="KW-1015">Disulfide bond</keyword>
<evidence type="ECO:0000256" key="5">
    <source>
        <dbReference type="ARBA" id="ARBA00022725"/>
    </source>
</evidence>
<keyword evidence="12" id="KW-0807">Transducer</keyword>
<evidence type="ECO:0000256" key="12">
    <source>
        <dbReference type="ARBA" id="ARBA00023224"/>
    </source>
</evidence>
<dbReference type="InterPro" id="IPR017452">
    <property type="entry name" value="GPCR_Rhodpsn_7TM"/>
</dbReference>
<reference evidence="15 16" key="1">
    <citation type="submission" date="2019-02" db="EMBL/GenBank/DDBJ databases">
        <title>Opniocepnalus argus genome.</title>
        <authorList>
            <person name="Zhou C."/>
            <person name="Xiao S."/>
        </authorList>
    </citation>
    <scope>NUCLEOTIDE SEQUENCE [LARGE SCALE GENOMIC DNA]</scope>
    <source>
        <strain evidence="15">OARG1902GOOAL</strain>
        <tissue evidence="15">Muscle</tissue>
    </source>
</reference>
<feature type="transmembrane region" description="Helical" evidence="13">
    <location>
        <begin position="197"/>
        <end position="219"/>
    </location>
</feature>
<evidence type="ECO:0000256" key="3">
    <source>
        <dbReference type="ARBA" id="ARBA00022606"/>
    </source>
</evidence>
<dbReference type="SUPFAM" id="SSF81321">
    <property type="entry name" value="Family A G protein-coupled receptor-like"/>
    <property type="match status" value="1"/>
</dbReference>
<gene>
    <name evidence="15" type="ORF">EXN66_Car021147</name>
</gene>
<proteinExistence type="predicted"/>
<dbReference type="GO" id="GO:0004930">
    <property type="term" value="F:G protein-coupled receptor activity"/>
    <property type="evidence" value="ECO:0007669"/>
    <property type="project" value="UniProtKB-KW"/>
</dbReference>
<dbReference type="FunFam" id="1.20.1070.10:FF:000024">
    <property type="entry name" value="Olfactory receptor"/>
    <property type="match status" value="1"/>
</dbReference>
<dbReference type="InterPro" id="IPR052921">
    <property type="entry name" value="GPCR1_Superfamily_Member"/>
</dbReference>
<evidence type="ECO:0000313" key="15">
    <source>
        <dbReference type="EMBL" id="KAF3705456.1"/>
    </source>
</evidence>
<keyword evidence="5" id="KW-0552">Olfaction</keyword>
<dbReference type="PANTHER" id="PTHR26451:SF848">
    <property type="entry name" value="ODORANT RECEPTOR-RELATED"/>
    <property type="match status" value="1"/>
</dbReference>
<dbReference type="GO" id="GO:0005886">
    <property type="term" value="C:plasma membrane"/>
    <property type="evidence" value="ECO:0007669"/>
    <property type="project" value="UniProtKB-SubCell"/>
</dbReference>
<evidence type="ECO:0000256" key="1">
    <source>
        <dbReference type="ARBA" id="ARBA00004651"/>
    </source>
</evidence>
<evidence type="ECO:0000259" key="14">
    <source>
        <dbReference type="PROSITE" id="PS50262"/>
    </source>
</evidence>
<dbReference type="Proteomes" id="UP000503349">
    <property type="component" value="Chromosome 22"/>
</dbReference>
<reference evidence="16" key="2">
    <citation type="submission" date="2019-02" db="EMBL/GenBank/DDBJ databases">
        <title>Opniocepnalus argus Var Kimnra genome.</title>
        <authorList>
            <person name="Zhou C."/>
            <person name="Xiao S."/>
        </authorList>
    </citation>
    <scope>NUCLEOTIDE SEQUENCE [LARGE SCALE GENOMIC DNA]</scope>
</reference>
<comment type="subcellular location">
    <subcellularLocation>
        <location evidence="1">Cell membrane</location>
        <topology evidence="1">Multi-pass membrane protein</topology>
    </subcellularLocation>
</comment>
<evidence type="ECO:0000256" key="4">
    <source>
        <dbReference type="ARBA" id="ARBA00022692"/>
    </source>
</evidence>
<dbReference type="PANTHER" id="PTHR26451">
    <property type="entry name" value="G_PROTEIN_RECEP_F1_2 DOMAIN-CONTAINING PROTEIN"/>
    <property type="match status" value="1"/>
</dbReference>
<feature type="transmembrane region" description="Helical" evidence="13">
    <location>
        <begin position="26"/>
        <end position="49"/>
    </location>
</feature>
<feature type="domain" description="G-protein coupled receptors family 1 profile" evidence="14">
    <location>
        <begin position="40"/>
        <end position="290"/>
    </location>
</feature>